<feature type="domain" description="YdbS-like PH" evidence="2">
    <location>
        <begin position="60"/>
        <end position="137"/>
    </location>
</feature>
<dbReference type="InterPro" id="IPR014529">
    <property type="entry name" value="UCP026631"/>
</dbReference>
<feature type="transmembrane region" description="Helical" evidence="1">
    <location>
        <begin position="39"/>
        <end position="58"/>
    </location>
</feature>
<evidence type="ECO:0000313" key="3">
    <source>
        <dbReference type="EMBL" id="MRX56549.1"/>
    </source>
</evidence>
<organism evidence="3 4">
    <name type="scientific">Metabacillus idriensis</name>
    <dbReference type="NCBI Taxonomy" id="324768"/>
    <lineage>
        <taxon>Bacteria</taxon>
        <taxon>Bacillati</taxon>
        <taxon>Bacillota</taxon>
        <taxon>Bacilli</taxon>
        <taxon>Bacillales</taxon>
        <taxon>Bacillaceae</taxon>
        <taxon>Metabacillus</taxon>
    </lineage>
</organism>
<comment type="caution">
    <text evidence="3">The sequence shown here is derived from an EMBL/GenBank/DDBJ whole genome shotgun (WGS) entry which is preliminary data.</text>
</comment>
<feature type="domain" description="YdbS-like PH" evidence="2">
    <location>
        <begin position="245"/>
        <end position="323"/>
    </location>
</feature>
<dbReference type="PIRSF" id="PIRSF026631">
    <property type="entry name" value="UCP026631"/>
    <property type="match status" value="1"/>
</dbReference>
<feature type="transmembrane region" description="Helical" evidence="1">
    <location>
        <begin position="172"/>
        <end position="193"/>
    </location>
</feature>
<keyword evidence="1" id="KW-0812">Transmembrane</keyword>
<gene>
    <name evidence="3" type="ORF">GJU41_21610</name>
</gene>
<feature type="domain" description="YdbS-like PH" evidence="2">
    <location>
        <begin position="392"/>
        <end position="469"/>
    </location>
</feature>
<evidence type="ECO:0000256" key="1">
    <source>
        <dbReference type="SAM" id="Phobius"/>
    </source>
</evidence>
<dbReference type="AlphaFoldDB" id="A0A6I2MFH4"/>
<keyword evidence="1" id="KW-1133">Transmembrane helix</keyword>
<dbReference type="Proteomes" id="UP000441585">
    <property type="component" value="Unassembled WGS sequence"/>
</dbReference>
<keyword evidence="4" id="KW-1185">Reference proteome</keyword>
<name>A0A6I2MFH4_9BACI</name>
<dbReference type="PANTHER" id="PTHR34473">
    <property type="entry name" value="UPF0699 TRANSMEMBRANE PROTEIN YDBS"/>
    <property type="match status" value="1"/>
</dbReference>
<reference evidence="3 4" key="1">
    <citation type="submission" date="2019-11" db="EMBL/GenBank/DDBJ databases">
        <title>Bacillus idriensis genome.</title>
        <authorList>
            <person name="Konopka E.N."/>
            <person name="Newman J.D."/>
        </authorList>
    </citation>
    <scope>NUCLEOTIDE SEQUENCE [LARGE SCALE GENOMIC DNA]</scope>
    <source>
        <strain evidence="3 4">DSM 19097</strain>
    </source>
</reference>
<feature type="transmembrane region" description="Helical" evidence="1">
    <location>
        <begin position="347"/>
        <end position="366"/>
    </location>
</feature>
<feature type="transmembrane region" description="Helical" evidence="1">
    <location>
        <begin position="372"/>
        <end position="389"/>
    </location>
</feature>
<evidence type="ECO:0000313" key="4">
    <source>
        <dbReference type="Proteomes" id="UP000441585"/>
    </source>
</evidence>
<feature type="transmembrane region" description="Helical" evidence="1">
    <location>
        <begin position="217"/>
        <end position="241"/>
    </location>
</feature>
<evidence type="ECO:0000259" key="2">
    <source>
        <dbReference type="Pfam" id="PF03703"/>
    </source>
</evidence>
<dbReference type="Pfam" id="PF03703">
    <property type="entry name" value="bPH_2"/>
    <property type="match status" value="3"/>
</dbReference>
<dbReference type="EMBL" id="WKKF01000013">
    <property type="protein sequence ID" value="MRX56549.1"/>
    <property type="molecule type" value="Genomic_DNA"/>
</dbReference>
<dbReference type="RefSeq" id="WP_154319543.1">
    <property type="nucleotide sequence ID" value="NZ_CAJGAA010000011.1"/>
</dbReference>
<protein>
    <submittedName>
        <fullName evidence="3">PH domain-containing protein</fullName>
    </submittedName>
</protein>
<proteinExistence type="predicted"/>
<dbReference type="PANTHER" id="PTHR34473:SF2">
    <property type="entry name" value="UPF0699 TRANSMEMBRANE PROTEIN YDBT"/>
    <property type="match status" value="1"/>
</dbReference>
<accession>A0A6I2MFH4</accession>
<keyword evidence="1" id="KW-0472">Membrane</keyword>
<dbReference type="InterPro" id="IPR005182">
    <property type="entry name" value="YdbS-like_PH"/>
</dbReference>
<sequence length="481" mass="54307">MMSEPKRLHPASAILTFVKQLKDGIFPVIVLFFVNDYKIYFFIGLAVILIAMIIYSIISWMKYTYRIEDNELRIEFGLFVKKKRYIPIERIQSINESAGIIQQIFGLVKLQLETAGGGAEAEAVLTAVTKEEARRIHSVLAERKKELDHDEIIETVKEEETYLTYKIGAKELMVAASTSSGIGVVLSAAFAFFSQFDELIPFDDIIDRFSFLSNASITVYAILVFIAFFIAWILSIIGVCLKFANFTVVKKETDLVISRGLFEKHQLTIPLERIQAMKISENLIRQPLGYATVHIVSAGGSAKYENVSAVLFPLIKKTKIKQILTEFTPDFSLADQLRPLPKRARRGYVLVYTIPFLVISCILSYFFQPWGYLSLLTVPAGLLIGLASFKDAGWAIHAEQLTLSSRNLVKSTFVVKRKRIQVIEARQSFFQRRLDLASIQSSTTSGLGGTHFMVKGVDIEDAGEVFEWYSYENHAKKDAIL</sequence>